<dbReference type="OrthoDB" id="9801955at2"/>
<reference evidence="9" key="1">
    <citation type="submission" date="2016-10" db="EMBL/GenBank/DDBJ databases">
        <authorList>
            <person name="Varghese N."/>
            <person name="Submissions S."/>
        </authorList>
    </citation>
    <scope>NUCLEOTIDE SEQUENCE [LARGE SCALE GENOMIC DNA]</scope>
    <source>
        <strain evidence="9">DSM 24740</strain>
    </source>
</reference>
<name>A0A1H9FMD1_9BACT</name>
<gene>
    <name evidence="8" type="ORF">SAMN05444359_10918</name>
</gene>
<feature type="transmembrane region" description="Helical" evidence="7">
    <location>
        <begin position="6"/>
        <end position="31"/>
    </location>
</feature>
<sequence length="326" mass="37864">MGYLIYYLVLLPLSWLPMFVLYGIGRLLYLIGFHVFGYRKKVVRENIRGSFPDWTNEQVDAQVRRFYRYFFDSLAESIKLFSMSEAETVVRCRVENPELVAPFAAAGRSVIAYGAHYANWEIAALSFSSQFPGMTVMGIYSPLKNEVMDRLIKANRERTGTYVLSRRKVEQYFEENPVRPSLDFFVADQSPSNHAWYKLHWTHFLARTTSFLAGPERYAVRYDRPVFYMSLRMEKRGHYVARLHPVTEHPRETAPGFITETFARKLEEEILRDPTPWLWTHRRWKRGVAPEAAEALKGKAFVPPEYERWSTLPPATSGGEQAPIAG</sequence>
<keyword evidence="7" id="KW-1133">Transmembrane helix</keyword>
<dbReference type="RefSeq" id="WP_090167739.1">
    <property type="nucleotide sequence ID" value="NZ_FOFB01000009.1"/>
</dbReference>
<evidence type="ECO:0000313" key="9">
    <source>
        <dbReference type="Proteomes" id="UP000199021"/>
    </source>
</evidence>
<evidence type="ECO:0000256" key="3">
    <source>
        <dbReference type="ARBA" id="ARBA00022519"/>
    </source>
</evidence>
<evidence type="ECO:0000313" key="8">
    <source>
        <dbReference type="EMBL" id="SEQ38633.1"/>
    </source>
</evidence>
<dbReference type="GO" id="GO:0016746">
    <property type="term" value="F:acyltransferase activity"/>
    <property type="evidence" value="ECO:0007669"/>
    <property type="project" value="UniProtKB-KW"/>
</dbReference>
<dbReference type="InParanoid" id="A0A1H9FMD1"/>
<dbReference type="PANTHER" id="PTHR30606">
    <property type="entry name" value="LIPID A BIOSYNTHESIS LAUROYL ACYLTRANSFERASE"/>
    <property type="match status" value="1"/>
</dbReference>
<evidence type="ECO:0000256" key="2">
    <source>
        <dbReference type="ARBA" id="ARBA00022475"/>
    </source>
</evidence>
<evidence type="ECO:0000256" key="4">
    <source>
        <dbReference type="ARBA" id="ARBA00022679"/>
    </source>
</evidence>
<dbReference type="GO" id="GO:0005886">
    <property type="term" value="C:plasma membrane"/>
    <property type="evidence" value="ECO:0007669"/>
    <property type="project" value="UniProtKB-SubCell"/>
</dbReference>
<proteinExistence type="predicted"/>
<dbReference type="InterPro" id="IPR004960">
    <property type="entry name" value="LipA_acyltrans"/>
</dbReference>
<keyword evidence="9" id="KW-1185">Reference proteome</keyword>
<protein>
    <submittedName>
        <fullName evidence="8">KDO2-lipid IV(A) lauroyltransferase</fullName>
    </submittedName>
</protein>
<keyword evidence="3" id="KW-0997">Cell inner membrane</keyword>
<keyword evidence="5 7" id="KW-0472">Membrane</keyword>
<evidence type="ECO:0000256" key="5">
    <source>
        <dbReference type="ARBA" id="ARBA00023136"/>
    </source>
</evidence>
<organism evidence="8 9">
    <name type="scientific">Neolewinella agarilytica</name>
    <dbReference type="NCBI Taxonomy" id="478744"/>
    <lineage>
        <taxon>Bacteria</taxon>
        <taxon>Pseudomonadati</taxon>
        <taxon>Bacteroidota</taxon>
        <taxon>Saprospiria</taxon>
        <taxon>Saprospirales</taxon>
        <taxon>Lewinellaceae</taxon>
        <taxon>Neolewinella</taxon>
    </lineage>
</organism>
<keyword evidence="4 8" id="KW-0808">Transferase</keyword>
<dbReference type="GO" id="GO:0009247">
    <property type="term" value="P:glycolipid biosynthetic process"/>
    <property type="evidence" value="ECO:0007669"/>
    <property type="project" value="UniProtKB-ARBA"/>
</dbReference>
<dbReference type="STRING" id="478744.SAMN05444359_10918"/>
<accession>A0A1H9FMD1</accession>
<comment type="subcellular location">
    <subcellularLocation>
        <location evidence="1">Cell inner membrane</location>
    </subcellularLocation>
</comment>
<evidence type="ECO:0000256" key="6">
    <source>
        <dbReference type="ARBA" id="ARBA00023315"/>
    </source>
</evidence>
<keyword evidence="2" id="KW-1003">Cell membrane</keyword>
<dbReference type="Proteomes" id="UP000199021">
    <property type="component" value="Unassembled WGS sequence"/>
</dbReference>
<dbReference type="AlphaFoldDB" id="A0A1H9FMD1"/>
<dbReference type="CDD" id="cd07984">
    <property type="entry name" value="LPLAT_LABLAT-like"/>
    <property type="match status" value="1"/>
</dbReference>
<keyword evidence="7" id="KW-0812">Transmembrane</keyword>
<dbReference type="Pfam" id="PF03279">
    <property type="entry name" value="Lip_A_acyltrans"/>
    <property type="match status" value="1"/>
</dbReference>
<dbReference type="PANTHER" id="PTHR30606:SF10">
    <property type="entry name" value="PHOSPHATIDYLINOSITOL MANNOSIDE ACYLTRANSFERASE"/>
    <property type="match status" value="1"/>
</dbReference>
<keyword evidence="6" id="KW-0012">Acyltransferase</keyword>
<evidence type="ECO:0000256" key="1">
    <source>
        <dbReference type="ARBA" id="ARBA00004533"/>
    </source>
</evidence>
<dbReference type="EMBL" id="FOFB01000009">
    <property type="protein sequence ID" value="SEQ38633.1"/>
    <property type="molecule type" value="Genomic_DNA"/>
</dbReference>
<evidence type="ECO:0000256" key="7">
    <source>
        <dbReference type="SAM" id="Phobius"/>
    </source>
</evidence>